<protein>
    <recommendedName>
        <fullName evidence="3">Retrotransposon Copia-like N-terminal domain-containing protein</fullName>
    </recommendedName>
</protein>
<evidence type="ECO:0000313" key="1">
    <source>
        <dbReference type="EMBL" id="RXK35340.1"/>
    </source>
</evidence>
<dbReference type="AlphaFoldDB" id="A0A4V1M320"/>
<evidence type="ECO:0000313" key="2">
    <source>
        <dbReference type="Proteomes" id="UP000289152"/>
    </source>
</evidence>
<keyword evidence="2" id="KW-1185">Reference proteome</keyword>
<gene>
    <name evidence="1" type="ORF">M231_07412</name>
</gene>
<name>A0A4V1M320_TREME</name>
<reference evidence="1 2" key="1">
    <citation type="submission" date="2016-06" db="EMBL/GenBank/DDBJ databases">
        <title>Evolution of pathogenesis and genome organization in the Tremellales.</title>
        <authorList>
            <person name="Cuomo C."/>
            <person name="Litvintseva A."/>
            <person name="Heitman J."/>
            <person name="Chen Y."/>
            <person name="Sun S."/>
            <person name="Springer D."/>
            <person name="Dromer F."/>
            <person name="Young S."/>
            <person name="Zeng Q."/>
            <person name="Chapman S."/>
            <person name="Gujja S."/>
            <person name="Saif S."/>
            <person name="Birren B."/>
        </authorList>
    </citation>
    <scope>NUCLEOTIDE SEQUENCE [LARGE SCALE GENOMIC DNA]</scope>
    <source>
        <strain evidence="1 2">ATCC 28783</strain>
    </source>
</reference>
<evidence type="ECO:0008006" key="3">
    <source>
        <dbReference type="Google" id="ProtNLM"/>
    </source>
</evidence>
<proteinExistence type="predicted"/>
<comment type="caution">
    <text evidence="1">The sequence shown here is derived from an EMBL/GenBank/DDBJ whole genome shotgun (WGS) entry which is preliminary data.</text>
</comment>
<dbReference type="VEuPathDB" id="FungiDB:TREMEDRAFT_64738"/>
<dbReference type="Proteomes" id="UP000289152">
    <property type="component" value="Unassembled WGS sequence"/>
</dbReference>
<dbReference type="InParanoid" id="A0A4V1M320"/>
<accession>A0A4V1M320</accession>
<dbReference type="OrthoDB" id="2595858at2759"/>
<organism evidence="1 2">
    <name type="scientific">Tremella mesenterica</name>
    <name type="common">Jelly fungus</name>
    <dbReference type="NCBI Taxonomy" id="5217"/>
    <lineage>
        <taxon>Eukaryota</taxon>
        <taxon>Fungi</taxon>
        <taxon>Dikarya</taxon>
        <taxon>Basidiomycota</taxon>
        <taxon>Agaricomycotina</taxon>
        <taxon>Tremellomycetes</taxon>
        <taxon>Tremellales</taxon>
        <taxon>Tremellaceae</taxon>
        <taxon>Tremella</taxon>
    </lineage>
</organism>
<dbReference type="EMBL" id="SDIL01000143">
    <property type="protein sequence ID" value="RXK35340.1"/>
    <property type="molecule type" value="Genomic_DNA"/>
</dbReference>
<sequence>MSDSSDTEVKVKIVKLRGSKNYAQWEAHIATTLMGKGLLPYINAELPSTDLKDKENIQEGLKFAKAYSIIFQSLSETISSTLPSSVKDWKSPNPKSLWEEIEKQYSAAVGARQAALFQEIPKNQF</sequence>